<accession>A0AA38M4R0</accession>
<dbReference type="EMBL" id="JALNTZ010000008">
    <property type="protein sequence ID" value="KAJ3643326.1"/>
    <property type="molecule type" value="Genomic_DNA"/>
</dbReference>
<dbReference type="AlphaFoldDB" id="A0AA38M4R0"/>
<evidence type="ECO:0000313" key="2">
    <source>
        <dbReference type="Proteomes" id="UP001168821"/>
    </source>
</evidence>
<name>A0AA38M4R0_9CUCU</name>
<protein>
    <submittedName>
        <fullName evidence="1">Uncharacterized protein</fullName>
    </submittedName>
</protein>
<proteinExistence type="predicted"/>
<reference evidence="1" key="1">
    <citation type="journal article" date="2023" name="G3 (Bethesda)">
        <title>Whole genome assemblies of Zophobas morio and Tenebrio molitor.</title>
        <authorList>
            <person name="Kaur S."/>
            <person name="Stinson S.A."/>
            <person name="diCenzo G.C."/>
        </authorList>
    </citation>
    <scope>NUCLEOTIDE SEQUENCE</scope>
    <source>
        <strain evidence="1">QUZm001</strain>
    </source>
</reference>
<gene>
    <name evidence="1" type="ORF">Zmor_026045</name>
</gene>
<comment type="caution">
    <text evidence="1">The sequence shown here is derived from an EMBL/GenBank/DDBJ whole genome shotgun (WGS) entry which is preliminary data.</text>
</comment>
<sequence length="126" mass="14568">MVRICVVHTWMMGYYEADPYNIKPENVRNFTRIINTTAMHAGLIRTQDGDFNGGSLGASKRRSECSISQRRSQMQTTANLQFSRGLFANRMPTVTIVRIRECWTRDRCTWRCRIGILWICGIAQTC</sequence>
<dbReference type="Proteomes" id="UP001168821">
    <property type="component" value="Unassembled WGS sequence"/>
</dbReference>
<keyword evidence="2" id="KW-1185">Reference proteome</keyword>
<evidence type="ECO:0000313" key="1">
    <source>
        <dbReference type="EMBL" id="KAJ3643326.1"/>
    </source>
</evidence>
<organism evidence="1 2">
    <name type="scientific">Zophobas morio</name>
    <dbReference type="NCBI Taxonomy" id="2755281"/>
    <lineage>
        <taxon>Eukaryota</taxon>
        <taxon>Metazoa</taxon>
        <taxon>Ecdysozoa</taxon>
        <taxon>Arthropoda</taxon>
        <taxon>Hexapoda</taxon>
        <taxon>Insecta</taxon>
        <taxon>Pterygota</taxon>
        <taxon>Neoptera</taxon>
        <taxon>Endopterygota</taxon>
        <taxon>Coleoptera</taxon>
        <taxon>Polyphaga</taxon>
        <taxon>Cucujiformia</taxon>
        <taxon>Tenebrionidae</taxon>
        <taxon>Zophobas</taxon>
    </lineage>
</organism>